<dbReference type="STRING" id="41997.RV16_GL000993"/>
<dbReference type="RefSeq" id="WP_016175788.1">
    <property type="nucleotide sequence ID" value="NZ_KE136389.1"/>
</dbReference>
<dbReference type="AlphaFoldDB" id="S0J5D9"/>
<dbReference type="OrthoDB" id="2181379at2"/>
<comment type="caution">
    <text evidence="1">The sequence shown here is derived from an EMBL/GenBank/DDBJ whole genome shotgun (WGS) entry which is preliminary data.</text>
</comment>
<sequence>MKRDNEYEALLNYLLQKCDRFETIIRTDIISDETTDDKLNQALNELQPFLVSKIQGTEWHVNEISEGSVEIYTYQFNRKTLSIFLSYTDCFTDWQAPNFFEDISFFRFNSNQYILSVIGHENLFFWQIDDAEYQDLQKLGIELCLN</sequence>
<keyword evidence="2" id="KW-1185">Reference proteome</keyword>
<reference evidence="1 2" key="1">
    <citation type="submission" date="2013-03" db="EMBL/GenBank/DDBJ databases">
        <title>The Genome Sequence of Enterococcus saccharolyticus ATCC_43076 (Illumina only assembly).</title>
        <authorList>
            <consortium name="The Broad Institute Genomics Platform"/>
            <consortium name="The Broad Institute Genome Sequencing Center for Infectious Disease"/>
            <person name="Earl A."/>
            <person name="Russ C."/>
            <person name="Gilmore M."/>
            <person name="Surin D."/>
            <person name="Walker B."/>
            <person name="Young S."/>
            <person name="Zeng Q."/>
            <person name="Gargeya S."/>
            <person name="Fitzgerald M."/>
            <person name="Haas B."/>
            <person name="Abouelleil A."/>
            <person name="Allen A.W."/>
            <person name="Alvarado L."/>
            <person name="Arachchi H.M."/>
            <person name="Berlin A.M."/>
            <person name="Chapman S.B."/>
            <person name="Gainer-Dewar J."/>
            <person name="Goldberg J."/>
            <person name="Griggs A."/>
            <person name="Gujja S."/>
            <person name="Hansen M."/>
            <person name="Howarth C."/>
            <person name="Imamovic A."/>
            <person name="Ireland A."/>
            <person name="Larimer J."/>
            <person name="McCowan C."/>
            <person name="Murphy C."/>
            <person name="Pearson M."/>
            <person name="Poon T.W."/>
            <person name="Priest M."/>
            <person name="Roberts A."/>
            <person name="Saif S."/>
            <person name="Shea T."/>
            <person name="Sisk P."/>
            <person name="Sykes S."/>
            <person name="Wortman J."/>
            <person name="Nusbaum C."/>
            <person name="Birren B."/>
        </authorList>
    </citation>
    <scope>NUCLEOTIDE SEQUENCE [LARGE SCALE GENOMIC DNA]</scope>
    <source>
        <strain evidence="1 2">ATCC 43076</strain>
    </source>
</reference>
<organism evidence="1 2">
    <name type="scientific">Enterococcus saccharolyticus subsp. saccharolyticus ATCC 43076</name>
    <dbReference type="NCBI Taxonomy" id="1139996"/>
    <lineage>
        <taxon>Bacteria</taxon>
        <taxon>Bacillati</taxon>
        <taxon>Bacillota</taxon>
        <taxon>Bacilli</taxon>
        <taxon>Lactobacillales</taxon>
        <taxon>Enterococcaceae</taxon>
        <taxon>Enterococcus</taxon>
    </lineage>
</organism>
<protein>
    <submittedName>
        <fullName evidence="1">Uncharacterized protein</fullName>
    </submittedName>
</protein>
<dbReference type="PATRIC" id="fig|1139996.3.peg.1989"/>
<gene>
    <name evidence="1" type="ORF">OMQ_02019</name>
</gene>
<dbReference type="EMBL" id="AHYT01000009">
    <property type="protein sequence ID" value="EOT28104.1"/>
    <property type="molecule type" value="Genomic_DNA"/>
</dbReference>
<evidence type="ECO:0000313" key="1">
    <source>
        <dbReference type="EMBL" id="EOT28104.1"/>
    </source>
</evidence>
<proteinExistence type="predicted"/>
<name>S0J5D9_9ENTE</name>
<dbReference type="eggNOG" id="ENOG5032Z55">
    <property type="taxonomic scope" value="Bacteria"/>
</dbReference>
<accession>S0J5D9</accession>
<evidence type="ECO:0000313" key="2">
    <source>
        <dbReference type="Proteomes" id="UP000014136"/>
    </source>
</evidence>
<dbReference type="HOGENOM" id="CLU_1592003_0_0_9"/>
<dbReference type="Proteomes" id="UP000014136">
    <property type="component" value="Unassembled WGS sequence"/>
</dbReference>